<dbReference type="Proteomes" id="UP001278766">
    <property type="component" value="Unassembled WGS sequence"/>
</dbReference>
<proteinExistence type="predicted"/>
<accession>A0AAE0HMC6</accession>
<organism evidence="2 3">
    <name type="scientific">Chaetomium fimeti</name>
    <dbReference type="NCBI Taxonomy" id="1854472"/>
    <lineage>
        <taxon>Eukaryota</taxon>
        <taxon>Fungi</taxon>
        <taxon>Dikarya</taxon>
        <taxon>Ascomycota</taxon>
        <taxon>Pezizomycotina</taxon>
        <taxon>Sordariomycetes</taxon>
        <taxon>Sordariomycetidae</taxon>
        <taxon>Sordariales</taxon>
        <taxon>Chaetomiaceae</taxon>
        <taxon>Chaetomium</taxon>
    </lineage>
</organism>
<reference evidence="2" key="1">
    <citation type="journal article" date="2023" name="Mol. Phylogenet. Evol.">
        <title>Genome-scale phylogeny and comparative genomics of the fungal order Sordariales.</title>
        <authorList>
            <person name="Hensen N."/>
            <person name="Bonometti L."/>
            <person name="Westerberg I."/>
            <person name="Brannstrom I.O."/>
            <person name="Guillou S."/>
            <person name="Cros-Aarteil S."/>
            <person name="Calhoun S."/>
            <person name="Haridas S."/>
            <person name="Kuo A."/>
            <person name="Mondo S."/>
            <person name="Pangilinan J."/>
            <person name="Riley R."/>
            <person name="LaButti K."/>
            <person name="Andreopoulos B."/>
            <person name="Lipzen A."/>
            <person name="Chen C."/>
            <person name="Yan M."/>
            <person name="Daum C."/>
            <person name="Ng V."/>
            <person name="Clum A."/>
            <person name="Steindorff A."/>
            <person name="Ohm R.A."/>
            <person name="Martin F."/>
            <person name="Silar P."/>
            <person name="Natvig D.O."/>
            <person name="Lalanne C."/>
            <person name="Gautier V."/>
            <person name="Ament-Velasquez S.L."/>
            <person name="Kruys A."/>
            <person name="Hutchinson M.I."/>
            <person name="Powell A.J."/>
            <person name="Barry K."/>
            <person name="Miller A.N."/>
            <person name="Grigoriev I.V."/>
            <person name="Debuchy R."/>
            <person name="Gladieux P."/>
            <person name="Hiltunen Thoren M."/>
            <person name="Johannesson H."/>
        </authorList>
    </citation>
    <scope>NUCLEOTIDE SEQUENCE</scope>
    <source>
        <strain evidence="2">CBS 168.71</strain>
    </source>
</reference>
<dbReference type="Gene3D" id="3.30.460.10">
    <property type="entry name" value="Beta Polymerase, domain 2"/>
    <property type="match status" value="1"/>
</dbReference>
<dbReference type="AlphaFoldDB" id="A0AAE0HMC6"/>
<dbReference type="RefSeq" id="XP_062662674.1">
    <property type="nucleotide sequence ID" value="XM_062808988.1"/>
</dbReference>
<feature type="domain" description="Polymerase beta nucleotidyltransferase" evidence="1">
    <location>
        <begin position="69"/>
        <end position="157"/>
    </location>
</feature>
<sequence>MATSRVPTLFTKPWRYHRRLLPFRPVLQFCPLMTSASAAQRVDSSTDPSVDLHGVKAALAKAFLHLYFKSVRWASVFSSVARGTAHERSDVDLLVIVSPRNRSDPPPPPDTQLLEDALPQALGKPVDVVYIEEGQAALRGYIQLEALLTSKTVYIRDHGVRPEVVRLRKLCEDCLQQGHSRFTTVFDQIQRVRDEFYGVSKEAFLGLPEPQKTAALAQLESLLELLDIQPPSDPMHEGFWFIVVEDAEKIRTRLTKLYPRNLTREQQVGSVLDSAVAGAVWEIIDSSGEGGLEKLQKRIKKFVLPALTETQELVGRAEDIFTIH</sequence>
<dbReference type="EMBL" id="JAUEPN010000002">
    <property type="protein sequence ID" value="KAK3299160.1"/>
    <property type="molecule type" value="Genomic_DNA"/>
</dbReference>
<comment type="caution">
    <text evidence="2">The sequence shown here is derived from an EMBL/GenBank/DDBJ whole genome shotgun (WGS) entry which is preliminary data.</text>
</comment>
<dbReference type="Pfam" id="PF18765">
    <property type="entry name" value="Polbeta"/>
    <property type="match status" value="1"/>
</dbReference>
<keyword evidence="3" id="KW-1185">Reference proteome</keyword>
<dbReference type="InterPro" id="IPR043519">
    <property type="entry name" value="NT_sf"/>
</dbReference>
<evidence type="ECO:0000313" key="2">
    <source>
        <dbReference type="EMBL" id="KAK3299160.1"/>
    </source>
</evidence>
<name>A0AAE0HMC6_9PEZI</name>
<gene>
    <name evidence="2" type="ORF">B0H64DRAFT_93330</name>
</gene>
<reference evidence="2" key="2">
    <citation type="submission" date="2023-06" db="EMBL/GenBank/DDBJ databases">
        <authorList>
            <consortium name="Lawrence Berkeley National Laboratory"/>
            <person name="Haridas S."/>
            <person name="Hensen N."/>
            <person name="Bonometti L."/>
            <person name="Westerberg I."/>
            <person name="Brannstrom I.O."/>
            <person name="Guillou S."/>
            <person name="Cros-Aarteil S."/>
            <person name="Calhoun S."/>
            <person name="Kuo A."/>
            <person name="Mondo S."/>
            <person name="Pangilinan J."/>
            <person name="Riley R."/>
            <person name="Labutti K."/>
            <person name="Andreopoulos B."/>
            <person name="Lipzen A."/>
            <person name="Chen C."/>
            <person name="Yanf M."/>
            <person name="Daum C."/>
            <person name="Ng V."/>
            <person name="Clum A."/>
            <person name="Steindorff A."/>
            <person name="Ohm R."/>
            <person name="Martin F."/>
            <person name="Silar P."/>
            <person name="Natvig D."/>
            <person name="Lalanne C."/>
            <person name="Gautier V."/>
            <person name="Ament-Velasquez S.L."/>
            <person name="Kruys A."/>
            <person name="Hutchinson M.I."/>
            <person name="Powell A.J."/>
            <person name="Barry K."/>
            <person name="Miller A.N."/>
            <person name="Grigoriev I.V."/>
            <person name="Debuchy R."/>
            <person name="Gladieux P."/>
            <person name="Thoren M.H."/>
            <person name="Johannesson H."/>
        </authorList>
    </citation>
    <scope>NUCLEOTIDE SEQUENCE</scope>
    <source>
        <strain evidence="2">CBS 168.71</strain>
    </source>
</reference>
<dbReference type="InterPro" id="IPR041633">
    <property type="entry name" value="Polbeta"/>
</dbReference>
<evidence type="ECO:0000259" key="1">
    <source>
        <dbReference type="Pfam" id="PF18765"/>
    </source>
</evidence>
<dbReference type="GeneID" id="87845936"/>
<dbReference type="SUPFAM" id="SSF81301">
    <property type="entry name" value="Nucleotidyltransferase"/>
    <property type="match status" value="1"/>
</dbReference>
<dbReference type="CDD" id="cd05403">
    <property type="entry name" value="NT_KNTase_like"/>
    <property type="match status" value="1"/>
</dbReference>
<protein>
    <recommendedName>
        <fullName evidence="1">Polymerase beta nucleotidyltransferase domain-containing protein</fullName>
    </recommendedName>
</protein>
<evidence type="ECO:0000313" key="3">
    <source>
        <dbReference type="Proteomes" id="UP001278766"/>
    </source>
</evidence>